<evidence type="ECO:0000313" key="4">
    <source>
        <dbReference type="Proteomes" id="UP000799640"/>
    </source>
</evidence>
<dbReference type="EMBL" id="ML996695">
    <property type="protein sequence ID" value="KAF2400249.1"/>
    <property type="molecule type" value="Genomic_DNA"/>
</dbReference>
<feature type="coiled-coil region" evidence="1">
    <location>
        <begin position="168"/>
        <end position="195"/>
    </location>
</feature>
<keyword evidence="1" id="KW-0175">Coiled coil</keyword>
<evidence type="ECO:0000256" key="2">
    <source>
        <dbReference type="SAM" id="MobiDB-lite"/>
    </source>
</evidence>
<proteinExistence type="predicted"/>
<keyword evidence="4" id="KW-1185">Reference proteome</keyword>
<gene>
    <name evidence="3" type="ORF">EJ06DRAFT_423059</name>
</gene>
<evidence type="ECO:0000256" key="1">
    <source>
        <dbReference type="SAM" id="Coils"/>
    </source>
</evidence>
<feature type="region of interest" description="Disordered" evidence="2">
    <location>
        <begin position="244"/>
        <end position="329"/>
    </location>
</feature>
<name>A0A6G1HWQ5_9PEZI</name>
<sequence length="381" mass="42315">MMGVSNPSTPQRLTPQRALWASPFSDYHSDIDNLSPTAVNADTNLTTLQRTLLIRLNEIGKQILRRDPSDLKTQASLSAELEALEHTLGAPDSQSRQPADIDDSGLFIDDDVEDEKLRLRGSGDFSDIWSLKSSDGPELVSRISSIAQGLRQRYEEIKHINDVAVSRLRAATKELGKLRAENESLREHVSNEQSQMLYMKLQLKAIELQAAPHLQSTEGSPLRQDIERWKNDWGSMNERLRAGFERSVAGQSTESKSEDSEQSSADEQTAESASKPRPVRLSDTPLRGRKESWAKEPSLPEIKEEDTPVDVAPSVEGPAPEAPAPKAPTPAEIAAEIATDETEEANDSGSEVSEKTPWQYFLEELYEFAGVNNYPYDSDDE</sequence>
<protein>
    <submittedName>
        <fullName evidence="3">Uncharacterized protein</fullName>
    </submittedName>
</protein>
<evidence type="ECO:0000313" key="3">
    <source>
        <dbReference type="EMBL" id="KAF2400249.1"/>
    </source>
</evidence>
<dbReference type="Proteomes" id="UP000799640">
    <property type="component" value="Unassembled WGS sequence"/>
</dbReference>
<accession>A0A6G1HWQ5</accession>
<organism evidence="3 4">
    <name type="scientific">Trichodelitschia bisporula</name>
    <dbReference type="NCBI Taxonomy" id="703511"/>
    <lineage>
        <taxon>Eukaryota</taxon>
        <taxon>Fungi</taxon>
        <taxon>Dikarya</taxon>
        <taxon>Ascomycota</taxon>
        <taxon>Pezizomycotina</taxon>
        <taxon>Dothideomycetes</taxon>
        <taxon>Dothideomycetes incertae sedis</taxon>
        <taxon>Phaeotrichales</taxon>
        <taxon>Phaeotrichaceae</taxon>
        <taxon>Trichodelitschia</taxon>
    </lineage>
</organism>
<reference evidence="3" key="1">
    <citation type="journal article" date="2020" name="Stud. Mycol.">
        <title>101 Dothideomycetes genomes: a test case for predicting lifestyles and emergence of pathogens.</title>
        <authorList>
            <person name="Haridas S."/>
            <person name="Albert R."/>
            <person name="Binder M."/>
            <person name="Bloem J."/>
            <person name="Labutti K."/>
            <person name="Salamov A."/>
            <person name="Andreopoulos B."/>
            <person name="Baker S."/>
            <person name="Barry K."/>
            <person name="Bills G."/>
            <person name="Bluhm B."/>
            <person name="Cannon C."/>
            <person name="Castanera R."/>
            <person name="Culley D."/>
            <person name="Daum C."/>
            <person name="Ezra D."/>
            <person name="Gonzalez J."/>
            <person name="Henrissat B."/>
            <person name="Kuo A."/>
            <person name="Liang C."/>
            <person name="Lipzen A."/>
            <person name="Lutzoni F."/>
            <person name="Magnuson J."/>
            <person name="Mondo S."/>
            <person name="Nolan M."/>
            <person name="Ohm R."/>
            <person name="Pangilinan J."/>
            <person name="Park H.-J."/>
            <person name="Ramirez L."/>
            <person name="Alfaro M."/>
            <person name="Sun H."/>
            <person name="Tritt A."/>
            <person name="Yoshinaga Y."/>
            <person name="Zwiers L.-H."/>
            <person name="Turgeon B."/>
            <person name="Goodwin S."/>
            <person name="Spatafora J."/>
            <person name="Crous P."/>
            <person name="Grigoriev I."/>
        </authorList>
    </citation>
    <scope>NUCLEOTIDE SEQUENCE</scope>
    <source>
        <strain evidence="3">CBS 262.69</strain>
    </source>
</reference>
<dbReference type="OrthoDB" id="4448936at2759"/>
<dbReference type="AlphaFoldDB" id="A0A6G1HWQ5"/>